<dbReference type="SUPFAM" id="SSF53335">
    <property type="entry name" value="S-adenosyl-L-methionine-dependent methyltransferases"/>
    <property type="match status" value="1"/>
</dbReference>
<dbReference type="InterPro" id="IPR036757">
    <property type="entry name" value="TFR-like_dimer_dom_sf"/>
</dbReference>
<dbReference type="GO" id="GO:0005978">
    <property type="term" value="P:glycogen biosynthetic process"/>
    <property type="evidence" value="ECO:0007669"/>
    <property type="project" value="UniProtKB-UniPathway"/>
</dbReference>
<dbReference type="Pfam" id="PF02922">
    <property type="entry name" value="CBM_48"/>
    <property type="match status" value="1"/>
</dbReference>
<dbReference type="InterPro" id="IPR006048">
    <property type="entry name" value="A-amylase/branching_C"/>
</dbReference>
<dbReference type="InterPro" id="IPR046450">
    <property type="entry name" value="PA_dom_sf"/>
</dbReference>
<feature type="transmembrane region" description="Helical" evidence="13">
    <location>
        <begin position="2676"/>
        <end position="2699"/>
    </location>
</feature>
<evidence type="ECO:0000256" key="10">
    <source>
        <dbReference type="ARBA" id="ARBA00031979"/>
    </source>
</evidence>
<evidence type="ECO:0000256" key="5">
    <source>
        <dbReference type="ARBA" id="ARBA00012541"/>
    </source>
</evidence>
<dbReference type="GO" id="GO:0003844">
    <property type="term" value="F:1,4-alpha-glucan branching enzyme activity"/>
    <property type="evidence" value="ECO:0007669"/>
    <property type="project" value="UniProtKB-EC"/>
</dbReference>
<dbReference type="SUPFAM" id="SSF52025">
    <property type="entry name" value="PA domain"/>
    <property type="match status" value="1"/>
</dbReference>
<dbReference type="InterPro" id="IPR013780">
    <property type="entry name" value="Glyco_hydro_b"/>
</dbReference>
<dbReference type="SUPFAM" id="SSF51445">
    <property type="entry name" value="(Trans)glycosidases"/>
    <property type="match status" value="1"/>
</dbReference>
<dbReference type="Pfam" id="PF02225">
    <property type="entry name" value="PA"/>
    <property type="match status" value="1"/>
</dbReference>
<dbReference type="InterPro" id="IPR003137">
    <property type="entry name" value="PA_domain"/>
</dbReference>
<evidence type="ECO:0000313" key="16">
    <source>
        <dbReference type="Proteomes" id="UP000183567"/>
    </source>
</evidence>
<dbReference type="InterPro" id="IPR014756">
    <property type="entry name" value="Ig_E-set"/>
</dbReference>
<evidence type="ECO:0000256" key="7">
    <source>
        <dbReference type="ARBA" id="ARBA00022676"/>
    </source>
</evidence>
<comment type="similarity">
    <text evidence="3">Belongs to the peptidase M28 family. M28B subfamily.</text>
</comment>
<dbReference type="Gene3D" id="3.20.20.80">
    <property type="entry name" value="Glycosidases"/>
    <property type="match status" value="1"/>
</dbReference>
<dbReference type="InterPro" id="IPR011009">
    <property type="entry name" value="Kinase-like_dom_sf"/>
</dbReference>
<reference evidence="15 16" key="1">
    <citation type="submission" date="2016-03" db="EMBL/GenBank/DDBJ databases">
        <title>Comparative genomics of the ectomycorrhizal sister species Rhizopogon vinicolor and Rhizopogon vesiculosus (Basidiomycota: Boletales) reveals a divergence of the mating type B locus.</title>
        <authorList>
            <person name="Mujic A.B."/>
            <person name="Kuo A."/>
            <person name="Tritt A."/>
            <person name="Lipzen A."/>
            <person name="Chen C."/>
            <person name="Johnson J."/>
            <person name="Sharma A."/>
            <person name="Barry K."/>
            <person name="Grigoriev I.V."/>
            <person name="Spatafora J.W."/>
        </authorList>
    </citation>
    <scope>NUCLEOTIDE SEQUENCE [LARGE SCALE GENOMIC DNA]</scope>
    <source>
        <strain evidence="15 16">AM-OR11-056</strain>
    </source>
</reference>
<dbReference type="Gene3D" id="1.10.510.10">
    <property type="entry name" value="Transferase(Phosphotransferase) domain 1"/>
    <property type="match status" value="1"/>
</dbReference>
<dbReference type="STRING" id="180088.A0A1J8R0W2"/>
<dbReference type="InterPro" id="IPR005123">
    <property type="entry name" value="Oxoglu/Fe-dep_dioxygenase_dom"/>
</dbReference>
<evidence type="ECO:0000256" key="12">
    <source>
        <dbReference type="SAM" id="MobiDB-lite"/>
    </source>
</evidence>
<evidence type="ECO:0000256" key="2">
    <source>
        <dbReference type="ARBA" id="ARBA00004964"/>
    </source>
</evidence>
<feature type="transmembrane region" description="Helical" evidence="13">
    <location>
        <begin position="2705"/>
        <end position="2726"/>
    </location>
</feature>
<feature type="compositionally biased region" description="Basic residues" evidence="12">
    <location>
        <begin position="299"/>
        <end position="308"/>
    </location>
</feature>
<proteinExistence type="inferred from homology"/>
<comment type="pathway">
    <text evidence="2">Glycan biosynthesis; glycogen biosynthesis.</text>
</comment>
<dbReference type="SMART" id="SM01331">
    <property type="entry name" value="DUF3635"/>
    <property type="match status" value="1"/>
</dbReference>
<dbReference type="Pfam" id="PF00128">
    <property type="entry name" value="Alpha-amylase"/>
    <property type="match status" value="1"/>
</dbReference>
<dbReference type="InterPro" id="IPR017853">
    <property type="entry name" value="GH"/>
</dbReference>
<sequence>MSAPKIIIQILVTGAQIFGKALFEAGKQAAKNAKHSPQGAIGSDIAGVRNATSGSLTDKLTREHRMTLDEAHLVLNVKRGETLENVLKNYEHLFKVNAPRPAPDPPASGARAGKQPTPPAHSHYLQSKVVRAKERIEAEMRVMTEADSMPPPPGATPPSGSAPGNICFRRVCPRDQDASNLLNTRFPPVPCGHQEQPQSFILLLAFQIIIYTLVTFMLGARTKQVFAYGRRGHRIVNVVEKDQPDAFDSPVKPVRNTAVPRQVQTDHSIHLSPSPPRHRVRAKAKRTHVSPAKSPLGPAKKKAHVKLGDKPKKKTILSKLEEQTPVRQPLTPLRTNTNSASSTALPPLVLTRKVKPSGKASPRAALKPTSPVVTLDIIVFDDSGKKLSQERRVSRTDIRMNPVGAAPKVIYKGKGAPEKPAISISDSDSDVEEVVAVAKTRNFRTRSVIVLSSDDDSPPPKRKIHPVTAISKPQYSFLEVVVPPAPYKLPKVLQSQPLPPPPLLQNQGLTPVFVPLAPPTTKVRQLTPIRRGKNRAPFQRLISTPSTPTDADLSLEFEQLNLSDDIEFKDSSSSQPEYLLPLLSECYQTCPHEFSAFIETFPFDPIVQPAEDDLDVKFRKIGEASFSEVFGIGDVVLKIIPLRDEERNIINDSESPAPSDARDVLKEVIVTRTMGEMCSGFVKLLRTYVVRGRYPSLLLDLWDEYNERKGSESIRPDSFNLAQVYAIIVLPNGGPDLEAFTFKNATRAGWHQACSIFWQVARALEQAEELVAFEHRDLHWGQILVKNVPIRNASSRRAGRKLHMDDPRFGIKATVIDLGLSRMETRDSRGPKTYWTPFDEEIFEGEGDYQFDVYRMMEEYNGQSWEEYRPFTNVMWLHYLTQKLLHSKRLKPPGTRKKTTAEPTTMASSTGYDEQECYDSLVEIDKLLGDCITVGRKGRKGQRKTCLPRSGPKSAGDVVLTFLFEKFCLIRHIILSELLPLIGIGWSSKGRCSPPCYLLPSIAEFLVFTSAHQKMAASFDPQSVLKLDGYLEPFIPAIVHRNERFRKWKDAIDQYEGGYENFTRGFDKMGFNVKESGEVVYREWAPNAVEAHLIGEFNEWHRLAHPLKKNEFGVWEITIPPKAPGVCAISHDSKVKISMITPSGARIERIPAWIRRVTQDLTYSPAYEARFWNPPASERYQFKNSRPPQPRTVRIYEAHVGISTAEHRVGTYKEFTKDMLPRIKALGYNTIQLMAIMEHPYYASFGYQVTSFFAASSRYGTPEELRELVDTAHGMGITVLLDVVHSHACKNVLDGLNAFDGTDHLYFHEGSKGRHELWDSRLFNYASHEVLRFLLSNLRFYMDEYQFDGFRFDGVTSMMYVHHGIGTGFSGGYHEYFGPGADEEAIAYLMLANDAIHTLYPSAITIAEDVSGMPLLCIPVSQGGLGFDYRLSMAIPDMWIKLLKHKSDDEWDMANIVHTLINRRHGEKSIAYAESHDQALVGDKTLAFWLMDKEMYTHMSDLSAMTPIIARGLALHKMIRLLVHSLGGEGYLNFEGNEFGHPEWLDFPREGNNNSFQHARRQWNIVDDQLLRYRYLNNFDAAINHLEEEYKWLSAPQAYVSLKHEGDKTIVYERSGLLFIFNFHPTKSFTDYRVGVDEAGEYRTILTSDEKKFGGFENVSLDSKFTTTPMEWHGRKNWLQLEPSESYLAARAWFSAMKVKEAKGDIPVPVTHRPLSITSPRKKWGRRVAFILAFLCTLRLLSNVELIPRKCNGHQDVSRVQELGMLDALTRTSNRSHVLKGKKAEQLFLSIPDADSAIAASRVYAAKPHMAGTAGDLDTAKTFLAHLQEELQISRPSSDIPLYSAGSRESREATLNISSLDEPKAWIDVYYPILNSPLDHSLEILGGDGKPVWSAELEEVADETDPYAFKSANAVPTWHGISRGGQAEGKLIYAHYGRKEDYDALVEAGVDFSGKIVLTRYGGVFRGLKVKRAQELGAAAVLIYSDLRDDGTVTVENGYVPYPHGPARNPTSVQRGSVQFLSLYPGDPSTPGYPSYENSTRVEGGSKPTIPSLPISWANAEVLLKHLEDGGGGPTVRLVNNVDEKITPIWNVMGVIPGHIKNEVVVLGAHRDSWVTGASDPISGTVAASEAIRGFGALLKKGWRPLRTILIASWDGEEFGLIGSTEWGEDFSEWIKDHVVAYVNTDTSASGSSLKAAGSPLLAHLLRETAEQLPHPYSEERSLWDARKDTGTLFGEHINAEIAAMHMDELLAVDSIGVSPLGSGSDYTVFLQYHGVPSTDGGFTSTLHDPVYHYHSIFDTQYWQELYGDPGFSRHIAIAKHIGLQVLRLSSDIILPFNTTHYSLELESYLNKVESIAATDSFDVDLSPLRESVHALQSASLELDSTKTKAERKLRKILKKLKKRHAIRRKIRGKISKALCKLKKVFGKQCERKDKHEDTDTARPHRQPSRHLIKAVQQVQAVNKRLIAFERGFISKDGIKDREWYKHLGVAPGKWLGYGATTFPGITEALTMDQNATAAAYEAGRLKDLIDNIAETIRFTSSSMSTAHSESATWMSARSSLSILAVSLGISLFTTAYESSVIPLFSSVPTLKYLDRVVHTSTALAVITPKLSNSKILLIIGSLVLLAPHTSYWVSVHAARFGDPIYSPLAAHALVLAPVVYFAVSLAMSIDPRLSLIVLAANALQLRPLLALISSLFSLDASNDVIFIGLGCVPLTVYGWMQVNAGRSSSHPNAKSKVALSVIPLVFAAVLYLNPILRSPTLVDSIVTPHNSMTHPLRILNSTRSKTGVVVVGEILSPVDGNSAFLHSLRYLRVSHSLLGGVWIGSEVATLDNVPPLTDSKGTPLGDSIYSAFVLQEAARLVNSTALGGKGGGNHALIIGLGTGISANAFARHNMETTILEIDPAVYDAARQYFGLLDPGSNNVFLQDARGWVRRRAMVEAEDASAVKYEIVVHDCFSGGGVPEHLFSIEFWNDLKTILSSEGVVAVNFAGKLASDSSRAILVTLLRAFGQCRVFHDLVESISEEQLHSHFINMVFFCSPSPIPLTFRPSVEGDYLHSYLRRHILSSLEKREIHHSQVRGSSIWSVATDETFVLTDANNTLNKWQEEDAFEHWKAYKQATSLSEKRRIADDIVNGFKEVGFVYLTGHDIIASETIDHVFKKASIHTHYYAEFFRLPDETKGKLAWDDPRANRGYVKVGRERVSESSMSPAEIAALRTKAPDTKESMEIGREDHPTFRNKWPQENEAPEFRQTMLHFFQTCHDLHTMVMRSIALGLDLPEQFFDKKIDRQDHNLRLLSYPPIRTSLLAGDGQARAGAHSDYGTLTLLFQDSVGGLEVQNPHTKHYQPASPIPGTIVINAGDLLARWSNDVLRSTLHRVVAPPAQKISATEGMTPARQSIAFFCNPNFDAAIESLPTCTSASNPSKYPTVTTEQYIVGRLAATYS</sequence>
<dbReference type="SUPFAM" id="SSF51011">
    <property type="entry name" value="Glycosyl hydrolase domain"/>
    <property type="match status" value="1"/>
</dbReference>
<dbReference type="Gene3D" id="3.40.50.150">
    <property type="entry name" value="Vaccinia Virus protein VP39"/>
    <property type="match status" value="1"/>
</dbReference>
<dbReference type="Gene3D" id="2.60.120.330">
    <property type="entry name" value="B-lactam Antibiotic, Isopenicillin N Synthase, Chain"/>
    <property type="match status" value="1"/>
</dbReference>
<evidence type="ECO:0000256" key="3">
    <source>
        <dbReference type="ARBA" id="ARBA00005634"/>
    </source>
</evidence>
<dbReference type="GO" id="GO:0005737">
    <property type="term" value="C:cytoplasm"/>
    <property type="evidence" value="ECO:0007669"/>
    <property type="project" value="TreeGrafter"/>
</dbReference>
<dbReference type="FunFam" id="3.20.20.80:FF:000001">
    <property type="entry name" value="1,4-alpha-glucan branching enzyme"/>
    <property type="match status" value="1"/>
</dbReference>
<feature type="transmembrane region" description="Helical" evidence="13">
    <location>
        <begin position="2616"/>
        <end position="2633"/>
    </location>
</feature>
<dbReference type="Pfam" id="PF03171">
    <property type="entry name" value="2OG-FeII_Oxy"/>
    <property type="match status" value="1"/>
</dbReference>
<dbReference type="Gene3D" id="2.60.40.1180">
    <property type="entry name" value="Golgi alpha-mannosidase II"/>
    <property type="match status" value="1"/>
</dbReference>
<dbReference type="InterPro" id="IPR006047">
    <property type="entry name" value="GH13_cat_dom"/>
</dbReference>
<evidence type="ECO:0000259" key="14">
    <source>
        <dbReference type="PROSITE" id="PS51471"/>
    </source>
</evidence>
<keyword evidence="13" id="KW-0812">Transmembrane</keyword>
<evidence type="ECO:0000313" key="15">
    <source>
        <dbReference type="EMBL" id="OJA19297.1"/>
    </source>
</evidence>
<dbReference type="SUPFAM" id="SSF51197">
    <property type="entry name" value="Clavaminate synthase-like"/>
    <property type="match status" value="1"/>
</dbReference>
<feature type="domain" description="Fe2OG dioxygenase" evidence="14">
    <location>
        <begin position="3288"/>
        <end position="3404"/>
    </location>
</feature>
<dbReference type="SUPFAM" id="SSF47672">
    <property type="entry name" value="Transferrin receptor-like dimerisation domain"/>
    <property type="match status" value="1"/>
</dbReference>
<dbReference type="FunFam" id="2.60.40.10:FF:000250">
    <property type="entry name" value="1,4-alpha-glucan-branching enzyme, chloroplastic/amyloplastic"/>
    <property type="match status" value="1"/>
</dbReference>
<dbReference type="SUPFAM" id="SSF53187">
    <property type="entry name" value="Zn-dependent exopeptidases"/>
    <property type="match status" value="1"/>
</dbReference>
<dbReference type="FunFam" id="3.40.630.10:FF:000101">
    <property type="entry name" value="N-acetylated alpha-linked acidic dipeptidase like 1"/>
    <property type="match status" value="1"/>
</dbReference>
<dbReference type="PANTHER" id="PTHR43651">
    <property type="entry name" value="1,4-ALPHA-GLUCAN-BRANCHING ENZYME"/>
    <property type="match status" value="1"/>
</dbReference>
<dbReference type="CDD" id="cd11321">
    <property type="entry name" value="AmyAc_bac_euk_BE"/>
    <property type="match status" value="1"/>
</dbReference>
<dbReference type="SMART" id="SM00642">
    <property type="entry name" value="Aamy"/>
    <property type="match status" value="1"/>
</dbReference>
<dbReference type="PANTHER" id="PTHR43651:SF3">
    <property type="entry name" value="1,4-ALPHA-GLUCAN-BRANCHING ENZYME"/>
    <property type="match status" value="1"/>
</dbReference>
<dbReference type="UniPathway" id="UPA00164"/>
<dbReference type="Proteomes" id="UP000183567">
    <property type="component" value="Unassembled WGS sequence"/>
</dbReference>
<dbReference type="NCBIfam" id="NF037959">
    <property type="entry name" value="MFS_SpdSyn"/>
    <property type="match status" value="1"/>
</dbReference>
<accession>A0A1J8R0W2</accession>
<dbReference type="Gene3D" id="3.40.630.10">
    <property type="entry name" value="Zn peptidases"/>
    <property type="match status" value="1"/>
</dbReference>
<name>A0A1J8R0W2_9AGAM</name>
<dbReference type="EMBL" id="LVVM01001096">
    <property type="protein sequence ID" value="OJA19297.1"/>
    <property type="molecule type" value="Genomic_DNA"/>
</dbReference>
<dbReference type="InterPro" id="IPR024604">
    <property type="entry name" value="GSG2_C"/>
</dbReference>
<protein>
    <recommendedName>
        <fullName evidence="6">1,4-alpha-glucan-branching enzyme</fullName>
        <ecNumber evidence="5">2.4.1.18</ecNumber>
    </recommendedName>
    <alternativeName>
        <fullName evidence="10">Glycogen-branching enzyme</fullName>
    </alternativeName>
</protein>
<evidence type="ECO:0000256" key="9">
    <source>
        <dbReference type="ARBA" id="ARBA00023056"/>
    </source>
</evidence>
<dbReference type="InterPro" id="IPR029063">
    <property type="entry name" value="SAM-dependent_MTases_sf"/>
</dbReference>
<dbReference type="FunFam" id="2.60.40.1180:FF:000003">
    <property type="entry name" value="1,4-alpha-glucan-branching enzyme, chloroplastic/amyloplastic"/>
    <property type="match status" value="1"/>
</dbReference>
<feature type="transmembrane region" description="Helical" evidence="13">
    <location>
        <begin position="2559"/>
        <end position="2577"/>
    </location>
</feature>
<keyword evidence="8" id="KW-0808">Transferase</keyword>
<dbReference type="PROSITE" id="PS51471">
    <property type="entry name" value="FE2OG_OXY"/>
    <property type="match status" value="1"/>
</dbReference>
<feature type="transmembrane region" description="Helical" evidence="13">
    <location>
        <begin position="2645"/>
        <end position="2664"/>
    </location>
</feature>
<dbReference type="Gene3D" id="3.30.200.20">
    <property type="entry name" value="Phosphorylase Kinase, domain 1"/>
    <property type="match status" value="1"/>
</dbReference>
<evidence type="ECO:0000256" key="11">
    <source>
        <dbReference type="ARBA" id="ARBA00049618"/>
    </source>
</evidence>
<evidence type="ECO:0000256" key="6">
    <source>
        <dbReference type="ARBA" id="ARBA00020932"/>
    </source>
</evidence>
<keyword evidence="16" id="KW-1185">Reference proteome</keyword>
<evidence type="ECO:0000256" key="8">
    <source>
        <dbReference type="ARBA" id="ARBA00022679"/>
    </source>
</evidence>
<dbReference type="InterPro" id="IPR007365">
    <property type="entry name" value="TFR-like_dimer_dom"/>
</dbReference>
<evidence type="ECO:0000256" key="13">
    <source>
        <dbReference type="SAM" id="Phobius"/>
    </source>
</evidence>
<dbReference type="InterPro" id="IPR036869">
    <property type="entry name" value="J_dom_sf"/>
</dbReference>
<dbReference type="InterPro" id="IPR044861">
    <property type="entry name" value="IPNS-like_FE2OG_OXY"/>
</dbReference>
<dbReference type="Pfam" id="PF02806">
    <property type="entry name" value="Alpha-amylase_C"/>
    <property type="match status" value="1"/>
</dbReference>
<comment type="caution">
    <text evidence="15">The sequence shown here is derived from an EMBL/GenBank/DDBJ whole genome shotgun (WGS) entry which is preliminary data.</text>
</comment>
<dbReference type="SUPFAM" id="SSF81296">
    <property type="entry name" value="E set domains"/>
    <property type="match status" value="1"/>
</dbReference>
<dbReference type="Gene3D" id="1.10.287.110">
    <property type="entry name" value="DnaJ domain"/>
    <property type="match status" value="1"/>
</dbReference>
<feature type="compositionally biased region" description="Basic residues" evidence="12">
    <location>
        <begin position="276"/>
        <end position="288"/>
    </location>
</feature>
<dbReference type="Gene3D" id="3.50.30.30">
    <property type="match status" value="1"/>
</dbReference>
<dbReference type="GO" id="GO:0004553">
    <property type="term" value="F:hydrolase activity, hydrolyzing O-glycosyl compounds"/>
    <property type="evidence" value="ECO:0007669"/>
    <property type="project" value="InterPro"/>
</dbReference>
<dbReference type="CDD" id="cd08022">
    <property type="entry name" value="M28_PSMA_like"/>
    <property type="match status" value="1"/>
</dbReference>
<dbReference type="InterPro" id="IPR013783">
    <property type="entry name" value="Ig-like_fold"/>
</dbReference>
<dbReference type="InterPro" id="IPR027443">
    <property type="entry name" value="IPNS-like_sf"/>
</dbReference>
<dbReference type="Pfam" id="PF14226">
    <property type="entry name" value="DIOX_N"/>
    <property type="match status" value="1"/>
</dbReference>
<dbReference type="Gene3D" id="2.60.40.10">
    <property type="entry name" value="Immunoglobulins"/>
    <property type="match status" value="1"/>
</dbReference>
<dbReference type="InterPro" id="IPR007484">
    <property type="entry name" value="Peptidase_M28"/>
</dbReference>
<dbReference type="Pfam" id="PF03656">
    <property type="entry name" value="Pam16"/>
    <property type="match status" value="1"/>
</dbReference>
<keyword evidence="13" id="KW-0472">Membrane</keyword>
<dbReference type="Gene3D" id="1.20.930.40">
    <property type="entry name" value="Transferrin receptor-like, dimerisation domain"/>
    <property type="match status" value="1"/>
</dbReference>
<gene>
    <name evidence="15" type="ORF">AZE42_00458</name>
</gene>
<dbReference type="CDD" id="cd02854">
    <property type="entry name" value="E_set_GBE_euk_N"/>
    <property type="match status" value="1"/>
</dbReference>
<dbReference type="Pfam" id="PF12330">
    <property type="entry name" value="Haspin_kinase"/>
    <property type="match status" value="1"/>
</dbReference>
<feature type="region of interest" description="Disordered" evidence="12">
    <location>
        <begin position="97"/>
        <end position="125"/>
    </location>
</feature>
<dbReference type="OrthoDB" id="196493at2759"/>
<dbReference type="GO" id="GO:0043169">
    <property type="term" value="F:cation binding"/>
    <property type="evidence" value="ECO:0007669"/>
    <property type="project" value="InterPro"/>
</dbReference>
<dbReference type="Pfam" id="PF01564">
    <property type="entry name" value="Spermine_synth"/>
    <property type="match status" value="1"/>
</dbReference>
<dbReference type="EC" id="2.4.1.18" evidence="5"/>
<dbReference type="InterPro" id="IPR026992">
    <property type="entry name" value="DIOX_N"/>
</dbReference>
<dbReference type="Pfam" id="PF04253">
    <property type="entry name" value="TFR_dimer"/>
    <property type="match status" value="1"/>
</dbReference>
<organism evidence="15 16">
    <name type="scientific">Rhizopogon vesiculosus</name>
    <dbReference type="NCBI Taxonomy" id="180088"/>
    <lineage>
        <taxon>Eukaryota</taxon>
        <taxon>Fungi</taxon>
        <taxon>Dikarya</taxon>
        <taxon>Basidiomycota</taxon>
        <taxon>Agaricomycotina</taxon>
        <taxon>Agaricomycetes</taxon>
        <taxon>Agaricomycetidae</taxon>
        <taxon>Boletales</taxon>
        <taxon>Suillineae</taxon>
        <taxon>Rhizopogonaceae</taxon>
        <taxon>Rhizopogon</taxon>
    </lineage>
</organism>
<dbReference type="InterPro" id="IPR004193">
    <property type="entry name" value="Glyco_hydro_13_N"/>
</dbReference>
<keyword evidence="13" id="KW-1133">Transmembrane helix</keyword>
<keyword evidence="7" id="KW-0328">Glycosyltransferase</keyword>
<evidence type="ECO:0000256" key="4">
    <source>
        <dbReference type="ARBA" id="ARBA00009000"/>
    </source>
</evidence>
<comment type="catalytic activity">
    <reaction evidence="1">
        <text>Transfers a segment of a (1-&gt;4)-alpha-D-glucan chain to a primary hydroxy group in a similar glucan chain.</text>
        <dbReference type="EC" id="2.4.1.18"/>
    </reaction>
</comment>
<keyword evidence="9" id="KW-0320">Glycogen biosynthesis</keyword>
<feature type="region of interest" description="Disordered" evidence="12">
    <location>
        <begin position="261"/>
        <end position="308"/>
    </location>
</feature>
<dbReference type="Pfam" id="PF04389">
    <property type="entry name" value="Peptidase_M28"/>
    <property type="match status" value="1"/>
</dbReference>
<dbReference type="CDD" id="cd02121">
    <property type="entry name" value="PA_GCPII_like"/>
    <property type="match status" value="1"/>
</dbReference>
<feature type="transmembrane region" description="Helical" evidence="13">
    <location>
        <begin position="200"/>
        <end position="220"/>
    </location>
</feature>
<feature type="transmembrane region" description="Helical" evidence="13">
    <location>
        <begin position="2738"/>
        <end position="2757"/>
    </location>
</feature>
<dbReference type="SUPFAM" id="SSF56112">
    <property type="entry name" value="Protein kinase-like (PK-like)"/>
    <property type="match status" value="1"/>
</dbReference>
<comment type="similarity">
    <text evidence="4">Belongs to the glycosyl hydrolase 13 family. GlgB subfamily.</text>
</comment>
<evidence type="ECO:0000256" key="1">
    <source>
        <dbReference type="ARBA" id="ARBA00000826"/>
    </source>
</evidence>
<comment type="function">
    <text evidence="11">Glycogen-branching enzyme participates in the glycogen biosynthetic process along with glycogenin and glycogen synthase. Generates alpha-1,6-glucosidic branches from alpha-1,4-linked glucose chains, to increase solubility of the glycogen polymer.</text>
</comment>